<evidence type="ECO:0000313" key="1">
    <source>
        <dbReference type="EMBL" id="GBN82962.1"/>
    </source>
</evidence>
<evidence type="ECO:0000313" key="2">
    <source>
        <dbReference type="Proteomes" id="UP000499080"/>
    </source>
</evidence>
<dbReference type="AlphaFoldDB" id="A0A4Y2S4A2"/>
<reference evidence="1 2" key="1">
    <citation type="journal article" date="2019" name="Sci. Rep.">
        <title>Orb-weaving spider Araneus ventricosus genome elucidates the spidroin gene catalogue.</title>
        <authorList>
            <person name="Kono N."/>
            <person name="Nakamura H."/>
            <person name="Ohtoshi R."/>
            <person name="Moran D.A.P."/>
            <person name="Shinohara A."/>
            <person name="Yoshida Y."/>
            <person name="Fujiwara M."/>
            <person name="Mori M."/>
            <person name="Tomita M."/>
            <person name="Arakawa K."/>
        </authorList>
    </citation>
    <scope>NUCLEOTIDE SEQUENCE [LARGE SCALE GENOMIC DNA]</scope>
</reference>
<organism evidence="1 2">
    <name type="scientific">Araneus ventricosus</name>
    <name type="common">Orbweaver spider</name>
    <name type="synonym">Epeira ventricosa</name>
    <dbReference type="NCBI Taxonomy" id="182803"/>
    <lineage>
        <taxon>Eukaryota</taxon>
        <taxon>Metazoa</taxon>
        <taxon>Ecdysozoa</taxon>
        <taxon>Arthropoda</taxon>
        <taxon>Chelicerata</taxon>
        <taxon>Arachnida</taxon>
        <taxon>Araneae</taxon>
        <taxon>Araneomorphae</taxon>
        <taxon>Entelegynae</taxon>
        <taxon>Araneoidea</taxon>
        <taxon>Araneidae</taxon>
        <taxon>Araneus</taxon>
    </lineage>
</organism>
<name>A0A4Y2S4A2_ARAVE</name>
<sequence length="123" mass="13267">MLLFANITTSQALMACKQMLLFANVTTSLDRSYEMPVNAQISKASELTVRDLSTVLTDCCTFCMSRRNGATGRIPNGKKSTNITSSNQATVHGNKVLEDFQGKLCVLSKGLASPNATSAHQSY</sequence>
<proteinExistence type="predicted"/>
<comment type="caution">
    <text evidence="1">The sequence shown here is derived from an EMBL/GenBank/DDBJ whole genome shotgun (WGS) entry which is preliminary data.</text>
</comment>
<protein>
    <submittedName>
        <fullName evidence="1">Uncharacterized protein</fullName>
    </submittedName>
</protein>
<gene>
    <name evidence="1" type="ORF">AVEN_215687_1</name>
</gene>
<dbReference type="EMBL" id="BGPR01019799">
    <property type="protein sequence ID" value="GBN82962.1"/>
    <property type="molecule type" value="Genomic_DNA"/>
</dbReference>
<keyword evidence="2" id="KW-1185">Reference proteome</keyword>
<dbReference type="Proteomes" id="UP000499080">
    <property type="component" value="Unassembled WGS sequence"/>
</dbReference>
<accession>A0A4Y2S4A2</accession>